<reference evidence="2" key="1">
    <citation type="submission" date="2018-09" db="EMBL/GenBank/DDBJ databases">
        <title>Nocardia yunnanensis sp. nov., an actinomycete isolated from a soil sample.</title>
        <authorList>
            <person name="Zhang J."/>
        </authorList>
    </citation>
    <scope>NUCLEOTIDE SEQUENCE [LARGE SCALE GENOMIC DNA]</scope>
    <source>
        <strain evidence="2">21-3</strain>
    </source>
</reference>
<evidence type="ECO:0000313" key="2">
    <source>
        <dbReference type="Proteomes" id="UP000325385"/>
    </source>
</evidence>
<proteinExistence type="predicted"/>
<name>A0A5P6NEP8_9SPHN</name>
<organism evidence="1 2">
    <name type="scientific">Qipengyuania flava</name>
    <dbReference type="NCBI Taxonomy" id="192812"/>
    <lineage>
        <taxon>Bacteria</taxon>
        <taxon>Pseudomonadati</taxon>
        <taxon>Pseudomonadota</taxon>
        <taxon>Alphaproteobacteria</taxon>
        <taxon>Sphingomonadales</taxon>
        <taxon>Erythrobacteraceae</taxon>
        <taxon>Qipengyuania</taxon>
    </lineage>
</organism>
<gene>
    <name evidence="1" type="ORF">D0Y83_15295</name>
</gene>
<protein>
    <submittedName>
        <fullName evidence="1">Uncharacterized protein</fullName>
    </submittedName>
</protein>
<dbReference type="InterPro" id="IPR012338">
    <property type="entry name" value="Beta-lactam/transpept-like"/>
</dbReference>
<dbReference type="RefSeq" id="WP_192796926.1">
    <property type="nucleotide sequence ID" value="NZ_CP032228.1"/>
</dbReference>
<dbReference type="EMBL" id="CP032228">
    <property type="protein sequence ID" value="QFI64472.1"/>
    <property type="molecule type" value="Genomic_DNA"/>
</dbReference>
<evidence type="ECO:0000313" key="1">
    <source>
        <dbReference type="EMBL" id="QFI64472.1"/>
    </source>
</evidence>
<accession>A0A5P6NEP8</accession>
<dbReference type="AlphaFoldDB" id="A0A5P6NEP8"/>
<dbReference type="GeneID" id="69698690"/>
<dbReference type="Gene3D" id="3.40.710.10">
    <property type="entry name" value="DD-peptidase/beta-lactamase superfamily"/>
    <property type="match status" value="1"/>
</dbReference>
<dbReference type="Proteomes" id="UP000325385">
    <property type="component" value="Chromosome"/>
</dbReference>
<sequence>MSQTAVAGQGAPVVQAIDTPWARGTVAVGFEPVAAAFANAPRAGTALGAACTIIHRGETVVDMQGGFRDESRAHGIVARKLA</sequence>